<keyword evidence="2" id="KW-1185">Reference proteome</keyword>
<name>A0A9W8LMH1_9FUNG</name>
<accession>A0A9W8LMH1</accession>
<dbReference type="EMBL" id="JANBUL010000014">
    <property type="protein sequence ID" value="KAJ2785211.1"/>
    <property type="molecule type" value="Genomic_DNA"/>
</dbReference>
<dbReference type="AlphaFoldDB" id="A0A9W8LMH1"/>
<proteinExistence type="predicted"/>
<sequence length="90" mass="10311">MRHTLAGHARHKEFSERFMDILRNAKVEPPKPGVADIGAAEADARLAEELRALFRKSPVTVTPELLEQRRRLRSEYPELFKDISDKDLDG</sequence>
<gene>
    <name evidence="1" type="ORF">H4R18_000662</name>
</gene>
<dbReference type="OrthoDB" id="5542985at2759"/>
<reference evidence="1" key="1">
    <citation type="submission" date="2022-07" db="EMBL/GenBank/DDBJ databases">
        <title>Phylogenomic reconstructions and comparative analyses of Kickxellomycotina fungi.</title>
        <authorList>
            <person name="Reynolds N.K."/>
            <person name="Stajich J.E."/>
            <person name="Barry K."/>
            <person name="Grigoriev I.V."/>
            <person name="Crous P."/>
            <person name="Smith M.E."/>
        </authorList>
    </citation>
    <scope>NUCLEOTIDE SEQUENCE</scope>
    <source>
        <strain evidence="1">NBRC 105414</strain>
    </source>
</reference>
<organism evidence="1 2">
    <name type="scientific">Coemansia javaensis</name>
    <dbReference type="NCBI Taxonomy" id="2761396"/>
    <lineage>
        <taxon>Eukaryota</taxon>
        <taxon>Fungi</taxon>
        <taxon>Fungi incertae sedis</taxon>
        <taxon>Zoopagomycota</taxon>
        <taxon>Kickxellomycotina</taxon>
        <taxon>Kickxellomycetes</taxon>
        <taxon>Kickxellales</taxon>
        <taxon>Kickxellaceae</taxon>
        <taxon>Coemansia</taxon>
    </lineage>
</organism>
<dbReference type="Proteomes" id="UP001140217">
    <property type="component" value="Unassembled WGS sequence"/>
</dbReference>
<evidence type="ECO:0000313" key="1">
    <source>
        <dbReference type="EMBL" id="KAJ2785211.1"/>
    </source>
</evidence>
<comment type="caution">
    <text evidence="1">The sequence shown here is derived from an EMBL/GenBank/DDBJ whole genome shotgun (WGS) entry which is preliminary data.</text>
</comment>
<evidence type="ECO:0000313" key="2">
    <source>
        <dbReference type="Proteomes" id="UP001140217"/>
    </source>
</evidence>
<protein>
    <submittedName>
        <fullName evidence="1">Uncharacterized protein</fullName>
    </submittedName>
</protein>